<sequence>MFSGFSIFVQLIVLKMSQTEIQPTQNIKNNPKIMKAWAVYDWANSVYSLVITSTIFPIYYSIITTAYEKKEFVQETGRWIDVPVRHMITILGKEYQPDAVYGYSLTISFLIVVLLSPFLSSLADTIGNKKSFLQFFCYLGATSCMGLAMFTGMHNVFLGLLFSITASVGFWGSLVFYNSFLPDIATRDRQDALSAKGYVYGYIGSVVLVVLCLVLIMFLAKGEEQKLIFTRITFLLTGAWWFGFSQYTFKHLPQFGDVKEKLPKDLVLLNYKNIFKRHEEQGGFFEVLKDNISFYKDIAKESFKELFKVGRGLFKDRNLKFFLSSFFFYSVGMQTIFLMATLFGKSEINLAQDKLIGTLLIIQIEAIIGAVIFSRLSRKIGNKNVISIAVVLWIVACIWAFFLNKENPTVEYQFYGVAAVVGLVMGGLQAMSRSTYSKLLPENSMENTTFFSFYDVLEKMAIIVGTFVFALFIDKYDTLIRIFAKIDVVLPSASGMRFAAFSMAIFFFVGLVLIRFLEVPKVKNRNTL</sequence>
<dbReference type="SUPFAM" id="SSF103473">
    <property type="entry name" value="MFS general substrate transporter"/>
    <property type="match status" value="1"/>
</dbReference>
<feature type="transmembrane region" description="Helical" evidence="6">
    <location>
        <begin position="198"/>
        <end position="220"/>
    </location>
</feature>
<feature type="transmembrane region" description="Helical" evidence="6">
    <location>
        <begin position="498"/>
        <end position="517"/>
    </location>
</feature>
<dbReference type="PANTHER" id="PTHR23519:SF1">
    <property type="entry name" value="AUTOPHAGY-RELATED PROTEIN 22"/>
    <property type="match status" value="1"/>
</dbReference>
<dbReference type="InterPro" id="IPR020846">
    <property type="entry name" value="MFS_dom"/>
</dbReference>
<dbReference type="GO" id="GO:0012505">
    <property type="term" value="C:endomembrane system"/>
    <property type="evidence" value="ECO:0007669"/>
    <property type="project" value="UniProtKB-SubCell"/>
</dbReference>
<evidence type="ECO:0000256" key="5">
    <source>
        <dbReference type="ARBA" id="ARBA00023136"/>
    </source>
</evidence>
<evidence type="ECO:0000256" key="2">
    <source>
        <dbReference type="ARBA" id="ARBA00022448"/>
    </source>
</evidence>
<dbReference type="InterPro" id="IPR024671">
    <property type="entry name" value="Atg22-like"/>
</dbReference>
<name>A0A4U8W9S9_9FLAO</name>
<feature type="transmembrane region" description="Helical" evidence="6">
    <location>
        <begin position="453"/>
        <end position="473"/>
    </location>
</feature>
<feature type="domain" description="Major facilitator superfamily (MFS) profile" evidence="7">
    <location>
        <begin position="318"/>
        <end position="528"/>
    </location>
</feature>
<feature type="transmembrane region" description="Helical" evidence="6">
    <location>
        <begin position="355"/>
        <end position="373"/>
    </location>
</feature>
<evidence type="ECO:0000259" key="7">
    <source>
        <dbReference type="PROSITE" id="PS50850"/>
    </source>
</evidence>
<feature type="transmembrane region" description="Helical" evidence="6">
    <location>
        <begin position="132"/>
        <end position="150"/>
    </location>
</feature>
<reference evidence="8 9" key="1">
    <citation type="submission" date="2019-02" db="EMBL/GenBank/DDBJ databases">
        <authorList>
            <consortium name="Pathogen Informatics"/>
        </authorList>
    </citation>
    <scope>NUCLEOTIDE SEQUENCE [LARGE SCALE GENOMIC DNA]</scope>
    <source>
        <strain evidence="8 9">3012STDY6944375</strain>
    </source>
</reference>
<dbReference type="Gene3D" id="1.20.1250.20">
    <property type="entry name" value="MFS general substrate transporter like domains"/>
    <property type="match status" value="2"/>
</dbReference>
<dbReference type="EMBL" id="LR215974">
    <property type="protein sequence ID" value="VFB02813.1"/>
    <property type="molecule type" value="Genomic_DNA"/>
</dbReference>
<evidence type="ECO:0000313" key="9">
    <source>
        <dbReference type="Proteomes" id="UP000290013"/>
    </source>
</evidence>
<evidence type="ECO:0000256" key="4">
    <source>
        <dbReference type="ARBA" id="ARBA00022989"/>
    </source>
</evidence>
<feature type="transmembrane region" description="Helical" evidence="6">
    <location>
        <begin position="156"/>
        <end position="177"/>
    </location>
</feature>
<dbReference type="KEGG" id="ctai:NCTC12078_00794"/>
<keyword evidence="5 6" id="KW-0472">Membrane</keyword>
<proteinExistence type="predicted"/>
<keyword evidence="3 6" id="KW-0812">Transmembrane</keyword>
<evidence type="ECO:0000256" key="6">
    <source>
        <dbReference type="SAM" id="Phobius"/>
    </source>
</evidence>
<dbReference type="InterPro" id="IPR036259">
    <property type="entry name" value="MFS_trans_sf"/>
</dbReference>
<dbReference type="Proteomes" id="UP000290013">
    <property type="component" value="Chromosome"/>
</dbReference>
<keyword evidence="2" id="KW-0813">Transport</keyword>
<feature type="transmembrane region" description="Helical" evidence="6">
    <location>
        <begin position="385"/>
        <end position="402"/>
    </location>
</feature>
<evidence type="ECO:0000256" key="1">
    <source>
        <dbReference type="ARBA" id="ARBA00004127"/>
    </source>
</evidence>
<protein>
    <submittedName>
        <fullName evidence="8">Vacuole effluxer Atg22 like</fullName>
    </submittedName>
</protein>
<dbReference type="PANTHER" id="PTHR23519">
    <property type="entry name" value="AUTOPHAGY-RELATED PROTEIN 22"/>
    <property type="match status" value="1"/>
</dbReference>
<dbReference type="InterPro" id="IPR050495">
    <property type="entry name" value="ATG22/LtaA_families"/>
</dbReference>
<comment type="subcellular location">
    <subcellularLocation>
        <location evidence="1">Endomembrane system</location>
        <topology evidence="1">Multi-pass membrane protein</topology>
    </subcellularLocation>
</comment>
<feature type="transmembrane region" description="Helical" evidence="6">
    <location>
        <begin position="226"/>
        <end position="244"/>
    </location>
</feature>
<gene>
    <name evidence="8" type="ORF">NCTC12078_00794</name>
</gene>
<feature type="transmembrane region" description="Helical" evidence="6">
    <location>
        <begin position="321"/>
        <end position="343"/>
    </location>
</feature>
<feature type="transmembrane region" description="Helical" evidence="6">
    <location>
        <begin position="100"/>
        <end position="120"/>
    </location>
</feature>
<evidence type="ECO:0000313" key="8">
    <source>
        <dbReference type="EMBL" id="VFB02813.1"/>
    </source>
</evidence>
<dbReference type="Pfam" id="PF11700">
    <property type="entry name" value="ATG22"/>
    <property type="match status" value="1"/>
</dbReference>
<dbReference type="GO" id="GO:0022857">
    <property type="term" value="F:transmembrane transporter activity"/>
    <property type="evidence" value="ECO:0007669"/>
    <property type="project" value="InterPro"/>
</dbReference>
<evidence type="ECO:0000256" key="3">
    <source>
        <dbReference type="ARBA" id="ARBA00022692"/>
    </source>
</evidence>
<feature type="transmembrane region" description="Helical" evidence="6">
    <location>
        <begin position="414"/>
        <end position="432"/>
    </location>
</feature>
<accession>A0A4U8W9S9</accession>
<dbReference type="PROSITE" id="PS50850">
    <property type="entry name" value="MFS"/>
    <property type="match status" value="1"/>
</dbReference>
<keyword evidence="4 6" id="KW-1133">Transmembrane helix</keyword>
<organism evidence="8 9">
    <name type="scientific">Chryseobacterium taihuense</name>
    <dbReference type="NCBI Taxonomy" id="1141221"/>
    <lineage>
        <taxon>Bacteria</taxon>
        <taxon>Pseudomonadati</taxon>
        <taxon>Bacteroidota</taxon>
        <taxon>Flavobacteriia</taxon>
        <taxon>Flavobacteriales</taxon>
        <taxon>Weeksellaceae</taxon>
        <taxon>Chryseobacterium group</taxon>
        <taxon>Chryseobacterium</taxon>
    </lineage>
</organism>
<dbReference type="AlphaFoldDB" id="A0A4U8W9S9"/>